<keyword evidence="3" id="KW-1185">Reference proteome</keyword>
<dbReference type="STRING" id="1301098.PKB_5385"/>
<dbReference type="PROSITE" id="PS51257">
    <property type="entry name" value="PROKAR_LIPOPROTEIN"/>
    <property type="match status" value="1"/>
</dbReference>
<protein>
    <recommendedName>
        <fullName evidence="4">DUF4440 domain-containing protein</fullName>
    </recommendedName>
</protein>
<dbReference type="EMBL" id="HG322950">
    <property type="protein sequence ID" value="CDF86697.1"/>
    <property type="molecule type" value="Genomic_DNA"/>
</dbReference>
<dbReference type="HOGENOM" id="CLU_1785259_0_0_6"/>
<dbReference type="PATRIC" id="fig|1301098.3.peg.5373"/>
<evidence type="ECO:0008006" key="4">
    <source>
        <dbReference type="Google" id="ProtNLM"/>
    </source>
</evidence>
<dbReference type="Proteomes" id="UP000025241">
    <property type="component" value="Chromosome I"/>
</dbReference>
<reference evidence="2 3" key="2">
    <citation type="submission" date="2014-05" db="EMBL/GenBank/DDBJ databases">
        <title>Genome sequence of the 3-chlorobenzoate degrading bacterium Pseudomonas knackmussii B13 shows multiple evidence for horizontal gene transfer.</title>
        <authorList>
            <person name="Miyazaki R."/>
            <person name="Bertelli C."/>
            <person name="Falquet L."/>
            <person name="Robinson-Rechavi M."/>
            <person name="Gharib W."/>
            <person name="Roy S."/>
            <person name="Van der Meer J.R."/>
        </authorList>
    </citation>
    <scope>NUCLEOTIDE SEQUENCE [LARGE SCALE GENOMIC DNA]</scope>
    <source>
        <strain evidence="2 3">B13</strain>
    </source>
</reference>
<sequence>MRRKLYLCLLFATCLLAGCGSDTPQDQLGDAVRQLKRNLDAHATQAVLEQLHPNFRAQGGYDRDWAHRTLGQVFAEQQGMRFIALGKSTRVDRLYDGIGRTQVELAVTGGAGLLPERRRNRPYSVSLEWWRDGYTWKLARLDWR</sequence>
<dbReference type="AlphaFoldDB" id="A0A024HQ75"/>
<gene>
    <name evidence="2" type="ORF">PKB_5385</name>
</gene>
<name>A0A024HQ75_PSEKB</name>
<organism evidence="2 3">
    <name type="scientific">Pseudomonas knackmussii (strain DSM 6978 / CCUG 54928 / LMG 23759 / B13)</name>
    <dbReference type="NCBI Taxonomy" id="1301098"/>
    <lineage>
        <taxon>Bacteria</taxon>
        <taxon>Pseudomonadati</taxon>
        <taxon>Pseudomonadota</taxon>
        <taxon>Gammaproteobacteria</taxon>
        <taxon>Pseudomonadales</taxon>
        <taxon>Pseudomonadaceae</taxon>
        <taxon>Pseudomonas</taxon>
    </lineage>
</organism>
<evidence type="ECO:0000256" key="1">
    <source>
        <dbReference type="SAM" id="SignalP"/>
    </source>
</evidence>
<evidence type="ECO:0000313" key="3">
    <source>
        <dbReference type="Proteomes" id="UP000025241"/>
    </source>
</evidence>
<keyword evidence="1" id="KW-0732">Signal</keyword>
<accession>A0A024HQ75</accession>
<evidence type="ECO:0000313" key="2">
    <source>
        <dbReference type="EMBL" id="CDF86697.1"/>
    </source>
</evidence>
<dbReference type="OrthoDB" id="8905050at2"/>
<feature type="chain" id="PRO_5001530150" description="DUF4440 domain-containing protein" evidence="1">
    <location>
        <begin position="18"/>
        <end position="144"/>
    </location>
</feature>
<proteinExistence type="predicted"/>
<dbReference type="RefSeq" id="WP_052355395.1">
    <property type="nucleotide sequence ID" value="NZ_HG322950.1"/>
</dbReference>
<reference evidence="2 3" key="1">
    <citation type="submission" date="2013-03" db="EMBL/GenBank/DDBJ databases">
        <authorList>
            <person name="Linke B."/>
        </authorList>
    </citation>
    <scope>NUCLEOTIDE SEQUENCE [LARGE SCALE GENOMIC DNA]</scope>
    <source>
        <strain evidence="2 3">B13</strain>
    </source>
</reference>
<dbReference type="KEGG" id="pkc:PKB_5385"/>
<feature type="signal peptide" evidence="1">
    <location>
        <begin position="1"/>
        <end position="17"/>
    </location>
</feature>